<comment type="caution">
    <text evidence="2">The sequence shown here is derived from an EMBL/GenBank/DDBJ whole genome shotgun (WGS) entry which is preliminary data.</text>
</comment>
<dbReference type="InterPro" id="IPR036444">
    <property type="entry name" value="PLipase_A2_dom_sf"/>
</dbReference>
<evidence type="ECO:0000313" key="3">
    <source>
        <dbReference type="Proteomes" id="UP000800235"/>
    </source>
</evidence>
<proteinExistence type="predicted"/>
<dbReference type="Pfam" id="PF09056">
    <property type="entry name" value="Phospholip_A2_3"/>
    <property type="match status" value="1"/>
</dbReference>
<dbReference type="GO" id="GO:0050482">
    <property type="term" value="P:arachidonate secretion"/>
    <property type="evidence" value="ECO:0007669"/>
    <property type="project" value="InterPro"/>
</dbReference>
<keyword evidence="3" id="KW-1185">Reference proteome</keyword>
<protein>
    <recommendedName>
        <fullName evidence="4">Phospholipase A2</fullName>
    </recommendedName>
</protein>
<dbReference type="GO" id="GO:0004623">
    <property type="term" value="F:phospholipase A2 activity"/>
    <property type="evidence" value="ECO:0007669"/>
    <property type="project" value="InterPro"/>
</dbReference>
<gene>
    <name evidence="2" type="ORF">EJ08DRAFT_676222</name>
</gene>
<feature type="signal peptide" evidence="1">
    <location>
        <begin position="1"/>
        <end position="19"/>
    </location>
</feature>
<evidence type="ECO:0000256" key="1">
    <source>
        <dbReference type="SAM" id="SignalP"/>
    </source>
</evidence>
<dbReference type="SUPFAM" id="SSF48619">
    <property type="entry name" value="Phospholipase A2, PLA2"/>
    <property type="match status" value="1"/>
</dbReference>
<name>A0A9P4U285_9PEZI</name>
<dbReference type="OrthoDB" id="5120271at2759"/>
<evidence type="ECO:0008006" key="4">
    <source>
        <dbReference type="Google" id="ProtNLM"/>
    </source>
</evidence>
<dbReference type="GO" id="GO:0006644">
    <property type="term" value="P:phospholipid metabolic process"/>
    <property type="evidence" value="ECO:0007669"/>
    <property type="project" value="InterPro"/>
</dbReference>
<dbReference type="Proteomes" id="UP000800235">
    <property type="component" value="Unassembled WGS sequence"/>
</dbReference>
<sequence>MSTMKAILFYSTFAGVVVAYPEPVYLKSMMDSHNAAESCSLDTVLSRMREPLTTFINERKSAKRPDCFDWCSDGCSAGSPDWWPEIGPSGPKPGDVHIGLACARHDFAYRNLKLFGNFTATMKKEADENLKKDMESLCAGSEHPHCIELAPWYEWAVEKYPGGGEKYKVDLFIPIRMKLRKYERRCYEVCSDDVP</sequence>
<evidence type="ECO:0000313" key="2">
    <source>
        <dbReference type="EMBL" id="KAF2434301.1"/>
    </source>
</evidence>
<dbReference type="AlphaFoldDB" id="A0A9P4U285"/>
<organism evidence="2 3">
    <name type="scientific">Tothia fuscella</name>
    <dbReference type="NCBI Taxonomy" id="1048955"/>
    <lineage>
        <taxon>Eukaryota</taxon>
        <taxon>Fungi</taxon>
        <taxon>Dikarya</taxon>
        <taxon>Ascomycota</taxon>
        <taxon>Pezizomycotina</taxon>
        <taxon>Dothideomycetes</taxon>
        <taxon>Pleosporomycetidae</taxon>
        <taxon>Venturiales</taxon>
        <taxon>Cylindrosympodiaceae</taxon>
        <taxon>Tothia</taxon>
    </lineage>
</organism>
<dbReference type="InterPro" id="IPR015141">
    <property type="entry name" value="PLipase_A2_prok/fun"/>
</dbReference>
<dbReference type="EMBL" id="MU007017">
    <property type="protein sequence ID" value="KAF2434301.1"/>
    <property type="molecule type" value="Genomic_DNA"/>
</dbReference>
<feature type="chain" id="PRO_5040160127" description="Phospholipase A2" evidence="1">
    <location>
        <begin position="20"/>
        <end position="195"/>
    </location>
</feature>
<keyword evidence="1" id="KW-0732">Signal</keyword>
<dbReference type="Gene3D" id="1.20.90.10">
    <property type="entry name" value="Phospholipase A2 domain"/>
    <property type="match status" value="1"/>
</dbReference>
<reference evidence="2" key="1">
    <citation type="journal article" date="2020" name="Stud. Mycol.">
        <title>101 Dothideomycetes genomes: a test case for predicting lifestyles and emergence of pathogens.</title>
        <authorList>
            <person name="Haridas S."/>
            <person name="Albert R."/>
            <person name="Binder M."/>
            <person name="Bloem J."/>
            <person name="Labutti K."/>
            <person name="Salamov A."/>
            <person name="Andreopoulos B."/>
            <person name="Baker S."/>
            <person name="Barry K."/>
            <person name="Bills G."/>
            <person name="Bluhm B."/>
            <person name="Cannon C."/>
            <person name="Castanera R."/>
            <person name="Culley D."/>
            <person name="Daum C."/>
            <person name="Ezra D."/>
            <person name="Gonzalez J."/>
            <person name="Henrissat B."/>
            <person name="Kuo A."/>
            <person name="Liang C."/>
            <person name="Lipzen A."/>
            <person name="Lutzoni F."/>
            <person name="Magnuson J."/>
            <person name="Mondo S."/>
            <person name="Nolan M."/>
            <person name="Ohm R."/>
            <person name="Pangilinan J."/>
            <person name="Park H.-J."/>
            <person name="Ramirez L."/>
            <person name="Alfaro M."/>
            <person name="Sun H."/>
            <person name="Tritt A."/>
            <person name="Yoshinaga Y."/>
            <person name="Zwiers L.-H."/>
            <person name="Turgeon B."/>
            <person name="Goodwin S."/>
            <person name="Spatafora J."/>
            <person name="Crous P."/>
            <person name="Grigoriev I."/>
        </authorList>
    </citation>
    <scope>NUCLEOTIDE SEQUENCE</scope>
    <source>
        <strain evidence="2">CBS 130266</strain>
    </source>
</reference>
<accession>A0A9P4U285</accession>